<evidence type="ECO:0000259" key="1">
    <source>
        <dbReference type="PROSITE" id="PS50943"/>
    </source>
</evidence>
<accession>A0A3D8JUA1</accession>
<evidence type="ECO:0000313" key="2">
    <source>
        <dbReference type="EMBL" id="RDU96638.1"/>
    </source>
</evidence>
<keyword evidence="3" id="KW-1185">Reference proteome</keyword>
<dbReference type="InterPro" id="IPR010982">
    <property type="entry name" value="Lambda_DNA-bd_dom_sf"/>
</dbReference>
<dbReference type="SUPFAM" id="SSF47413">
    <property type="entry name" value="lambda repressor-like DNA-binding domains"/>
    <property type="match status" value="1"/>
</dbReference>
<proteinExistence type="predicted"/>
<dbReference type="Pfam" id="PF13560">
    <property type="entry name" value="HTH_31"/>
    <property type="match status" value="1"/>
</dbReference>
<dbReference type="SMART" id="SM00530">
    <property type="entry name" value="HTH_XRE"/>
    <property type="match status" value="1"/>
</dbReference>
<reference evidence="2 3" key="1">
    <citation type="submission" date="2018-08" db="EMBL/GenBank/DDBJ databases">
        <title>Paraburkholderia sp. DHOM06 isolated from forest soil.</title>
        <authorList>
            <person name="Gao Z.-H."/>
            <person name="Qiu L.-H."/>
        </authorList>
    </citation>
    <scope>NUCLEOTIDE SEQUENCE [LARGE SCALE GENOMIC DNA]</scope>
    <source>
        <strain evidence="2 3">DHOM06</strain>
    </source>
</reference>
<dbReference type="Proteomes" id="UP000256838">
    <property type="component" value="Unassembled WGS sequence"/>
</dbReference>
<feature type="domain" description="HTH cro/C1-type" evidence="1">
    <location>
        <begin position="24"/>
        <end position="79"/>
    </location>
</feature>
<dbReference type="EMBL" id="QRGA01000014">
    <property type="protein sequence ID" value="RDU96638.1"/>
    <property type="molecule type" value="Genomic_DNA"/>
</dbReference>
<comment type="caution">
    <text evidence="2">The sequence shown here is derived from an EMBL/GenBank/DDBJ whole genome shotgun (WGS) entry which is preliminary data.</text>
</comment>
<dbReference type="GO" id="GO:0003677">
    <property type="term" value="F:DNA binding"/>
    <property type="evidence" value="ECO:0007669"/>
    <property type="project" value="InterPro"/>
</dbReference>
<evidence type="ECO:0000313" key="3">
    <source>
        <dbReference type="Proteomes" id="UP000256838"/>
    </source>
</evidence>
<dbReference type="PROSITE" id="PS50943">
    <property type="entry name" value="HTH_CROC1"/>
    <property type="match status" value="1"/>
</dbReference>
<name>A0A3D8JUA1_9BURK</name>
<dbReference type="Gene3D" id="1.10.260.40">
    <property type="entry name" value="lambda repressor-like DNA-binding domains"/>
    <property type="match status" value="1"/>
</dbReference>
<gene>
    <name evidence="2" type="ORF">DWV00_23685</name>
</gene>
<dbReference type="RefSeq" id="WP_115536083.1">
    <property type="nucleotide sequence ID" value="NZ_QRGA01000014.1"/>
</dbReference>
<dbReference type="AlphaFoldDB" id="A0A3D8JUA1"/>
<dbReference type="CDD" id="cd00093">
    <property type="entry name" value="HTH_XRE"/>
    <property type="match status" value="1"/>
</dbReference>
<dbReference type="InterPro" id="IPR001387">
    <property type="entry name" value="Cro/C1-type_HTH"/>
</dbReference>
<sequence>MSYKETGASSAPPLLLAPDFGNAFRRERKAQGRTQQWVAEKAGVARFTITQLESGQNVGLHHILAALTALGKGLSIVSARPDYDQIKEIFGEDE</sequence>
<protein>
    <submittedName>
        <fullName evidence="2">Helix-turn-helix domain-containing protein</fullName>
    </submittedName>
</protein>
<dbReference type="OrthoDB" id="6897133at2"/>
<organism evidence="2 3">
    <name type="scientific">Trinickia dinghuensis</name>
    <dbReference type="NCBI Taxonomy" id="2291023"/>
    <lineage>
        <taxon>Bacteria</taxon>
        <taxon>Pseudomonadati</taxon>
        <taxon>Pseudomonadota</taxon>
        <taxon>Betaproteobacteria</taxon>
        <taxon>Burkholderiales</taxon>
        <taxon>Burkholderiaceae</taxon>
        <taxon>Trinickia</taxon>
    </lineage>
</organism>